<proteinExistence type="predicted"/>
<dbReference type="InterPro" id="IPR050769">
    <property type="entry name" value="NAT_camello-type"/>
</dbReference>
<name>A0ABP6W3A3_9ACTN</name>
<dbReference type="RefSeq" id="WP_345561530.1">
    <property type="nucleotide sequence ID" value="NZ_BAABDQ010000004.1"/>
</dbReference>
<dbReference type="CDD" id="cd04301">
    <property type="entry name" value="NAT_SF"/>
    <property type="match status" value="1"/>
</dbReference>
<reference evidence="5" key="1">
    <citation type="journal article" date="2019" name="Int. J. Syst. Evol. Microbiol.">
        <title>The Global Catalogue of Microorganisms (GCM) 10K type strain sequencing project: providing services to taxonomists for standard genome sequencing and annotation.</title>
        <authorList>
            <consortium name="The Broad Institute Genomics Platform"/>
            <consortium name="The Broad Institute Genome Sequencing Center for Infectious Disease"/>
            <person name="Wu L."/>
            <person name="Ma J."/>
        </authorList>
    </citation>
    <scope>NUCLEOTIDE SEQUENCE [LARGE SCALE GENOMIC DNA]</scope>
    <source>
        <strain evidence="5">JCM 17326</strain>
    </source>
</reference>
<dbReference type="InterPro" id="IPR016181">
    <property type="entry name" value="Acyl_CoA_acyltransferase"/>
</dbReference>
<evidence type="ECO:0000259" key="3">
    <source>
        <dbReference type="PROSITE" id="PS51186"/>
    </source>
</evidence>
<feature type="domain" description="N-acetyltransferase" evidence="3">
    <location>
        <begin position="4"/>
        <end position="192"/>
    </location>
</feature>
<dbReference type="SUPFAM" id="SSF55729">
    <property type="entry name" value="Acyl-CoA N-acyltransferases (Nat)"/>
    <property type="match status" value="1"/>
</dbReference>
<dbReference type="EMBL" id="BAABDQ010000004">
    <property type="protein sequence ID" value="GAA3545099.1"/>
    <property type="molecule type" value="Genomic_DNA"/>
</dbReference>
<gene>
    <name evidence="4" type="ORF">GCM10022419_026670</name>
</gene>
<dbReference type="PANTHER" id="PTHR13947:SF37">
    <property type="entry name" value="LD18367P"/>
    <property type="match status" value="1"/>
</dbReference>
<comment type="caution">
    <text evidence="4">The sequence shown here is derived from an EMBL/GenBank/DDBJ whole genome shotgun (WGS) entry which is preliminary data.</text>
</comment>
<evidence type="ECO:0000313" key="4">
    <source>
        <dbReference type="EMBL" id="GAA3545099.1"/>
    </source>
</evidence>
<organism evidence="4 5">
    <name type="scientific">Nonomuraea rosea</name>
    <dbReference type="NCBI Taxonomy" id="638574"/>
    <lineage>
        <taxon>Bacteria</taxon>
        <taxon>Bacillati</taxon>
        <taxon>Actinomycetota</taxon>
        <taxon>Actinomycetes</taxon>
        <taxon>Streptosporangiales</taxon>
        <taxon>Streptosporangiaceae</taxon>
        <taxon>Nonomuraea</taxon>
    </lineage>
</organism>
<dbReference type="PROSITE" id="PS51186">
    <property type="entry name" value="GNAT"/>
    <property type="match status" value="1"/>
</dbReference>
<feature type="region of interest" description="Disordered" evidence="2">
    <location>
        <begin position="172"/>
        <end position="192"/>
    </location>
</feature>
<dbReference type="InterPro" id="IPR000182">
    <property type="entry name" value="GNAT_dom"/>
</dbReference>
<dbReference type="Gene3D" id="3.40.630.30">
    <property type="match status" value="1"/>
</dbReference>
<protein>
    <submittedName>
        <fullName evidence="4">GNAT family N-acetyltransferase</fullName>
    </submittedName>
</protein>
<dbReference type="PANTHER" id="PTHR13947">
    <property type="entry name" value="GNAT FAMILY N-ACETYLTRANSFERASE"/>
    <property type="match status" value="1"/>
</dbReference>
<dbReference type="Proteomes" id="UP001500630">
    <property type="component" value="Unassembled WGS sequence"/>
</dbReference>
<sequence length="192" mass="21508">MNGYTVTPAAPHHLEGARRVMLDTFYREFGYGYQPRWHWDVMDLEGVYLRPAGHTLIVARHGEEVVGTTAVRAGGPKSPPHPEWLARLYPNDTTAQLFRVYVAPAHRRHGLAGEMVRQAGRFVAEHGGYHALYLHTDTRVQGAEEFWRSLAEPVFDARDGDPGNFQTLHFELPPAGLSRTSRAGTRQGSAPR</sequence>
<accession>A0ABP6W3A3</accession>
<feature type="compositionally biased region" description="Polar residues" evidence="2">
    <location>
        <begin position="178"/>
        <end position="192"/>
    </location>
</feature>
<evidence type="ECO:0000256" key="1">
    <source>
        <dbReference type="ARBA" id="ARBA00022679"/>
    </source>
</evidence>
<evidence type="ECO:0000313" key="5">
    <source>
        <dbReference type="Proteomes" id="UP001500630"/>
    </source>
</evidence>
<evidence type="ECO:0000256" key="2">
    <source>
        <dbReference type="SAM" id="MobiDB-lite"/>
    </source>
</evidence>
<keyword evidence="5" id="KW-1185">Reference proteome</keyword>
<dbReference type="Pfam" id="PF00583">
    <property type="entry name" value="Acetyltransf_1"/>
    <property type="match status" value="1"/>
</dbReference>
<keyword evidence="1" id="KW-0808">Transferase</keyword>